<evidence type="ECO:0000256" key="8">
    <source>
        <dbReference type="PIRNR" id="PIRNR006351"/>
    </source>
</evidence>
<comment type="caution">
    <text evidence="11">The sequence shown here is derived from an EMBL/GenBank/DDBJ whole genome shotgun (WGS) entry which is preliminary data.</text>
</comment>
<organism evidence="11 12">
    <name type="scientific">Fervidicola ferrireducens</name>
    <dbReference type="NCBI Taxonomy" id="520764"/>
    <lineage>
        <taxon>Bacteria</taxon>
        <taxon>Bacillati</taxon>
        <taxon>Bacillota</taxon>
        <taxon>Clostridia</taxon>
        <taxon>Thermosediminibacterales</taxon>
        <taxon>Thermosediminibacteraceae</taxon>
        <taxon>Fervidicola</taxon>
    </lineage>
</organism>
<feature type="transmembrane region" description="Helical" evidence="9">
    <location>
        <begin position="32"/>
        <end position="51"/>
    </location>
</feature>
<dbReference type="Proteomes" id="UP000070427">
    <property type="component" value="Unassembled WGS sequence"/>
</dbReference>
<sequence length="416" mass="44844">MEAILKWVEERLMPPMANLAEQRHLRAVRDGIVATLPLIIVGSFFLIIASPPIPALAAKVQPYAAQILIPFRLSVGLMALYAAHGIGYSLAKSYNLDPVAGGLLALASFIMITLPQNIDKIGFVLPMGGLGGAGLFAAIIMAFFAVEVLRFLTVRKITIKMPEGVPESVARSFEALIPAAVIMVIIYIIRVILNINIQELIMNLFKPLVTAGDSLIGVLVPVILITLLWSAGIHGVSVVGSIARPIWMALLDENTRAAAAGSKILPHIAPEPFFQWFIWIGGSGATLSLVLLMLTSKSRYLKNLGKASLLPSICNINEPVVFGTPIVLNPVLAIPFILGPVITAVLSYLAMAANLVGRPYILAPWTLPAPIGAYLATGGDWRAVVLVLINIAVTTIVYFPFFKSYERKLLEEESNK</sequence>
<dbReference type="GO" id="GO:1901264">
    <property type="term" value="P:carbohydrate derivative transport"/>
    <property type="evidence" value="ECO:0007669"/>
    <property type="project" value="TreeGrafter"/>
</dbReference>
<feature type="domain" description="PTS EIIC type-3" evidence="10">
    <location>
        <begin position="8"/>
        <end position="401"/>
    </location>
</feature>
<evidence type="ECO:0000256" key="9">
    <source>
        <dbReference type="SAM" id="Phobius"/>
    </source>
</evidence>
<dbReference type="PANTHER" id="PTHR33989:SF11">
    <property type="entry name" value="LICHENAN PERMEASE IIC COMPONENT"/>
    <property type="match status" value="1"/>
</dbReference>
<evidence type="ECO:0000256" key="1">
    <source>
        <dbReference type="ARBA" id="ARBA00004651"/>
    </source>
</evidence>
<dbReference type="PANTHER" id="PTHR33989">
    <property type="match status" value="1"/>
</dbReference>
<dbReference type="PIRSF" id="PIRSF006351">
    <property type="entry name" value="PTS_EIIC-Cellobiose"/>
    <property type="match status" value="1"/>
</dbReference>
<feature type="transmembrane region" description="Helical" evidence="9">
    <location>
        <begin position="332"/>
        <end position="353"/>
    </location>
</feature>
<dbReference type="InterPro" id="IPR004796">
    <property type="entry name" value="PTS_IIC_cello"/>
</dbReference>
<keyword evidence="4 8" id="KW-0762">Sugar transport</keyword>
<keyword evidence="5 9" id="KW-0812">Transmembrane</keyword>
<feature type="transmembrane region" description="Helical" evidence="9">
    <location>
        <begin position="273"/>
        <end position="294"/>
    </location>
</feature>
<dbReference type="InParanoid" id="A0A140LD14"/>
<gene>
    <name evidence="11" type="primary">licC_1</name>
    <name evidence="11" type="ORF">AN618_05060</name>
</gene>
<evidence type="ECO:0000259" key="10">
    <source>
        <dbReference type="PROSITE" id="PS51105"/>
    </source>
</evidence>
<evidence type="ECO:0000256" key="4">
    <source>
        <dbReference type="ARBA" id="ARBA00022597"/>
    </source>
</evidence>
<evidence type="ECO:0000313" key="12">
    <source>
        <dbReference type="Proteomes" id="UP000070427"/>
    </source>
</evidence>
<evidence type="ECO:0000256" key="5">
    <source>
        <dbReference type="ARBA" id="ARBA00022692"/>
    </source>
</evidence>
<feature type="transmembrane region" description="Helical" evidence="9">
    <location>
        <begin position="134"/>
        <end position="152"/>
    </location>
</feature>
<feature type="transmembrane region" description="Helical" evidence="9">
    <location>
        <begin position="94"/>
        <end position="114"/>
    </location>
</feature>
<dbReference type="InterPro" id="IPR003352">
    <property type="entry name" value="PTS_EIIC"/>
</dbReference>
<comment type="function">
    <text evidence="8">The phosphoenolpyruvate-dependent sugar phosphotransferase system (PTS), a major carbohydrate active -transport system, catalyzes the phosphorylation of incoming sugar substrates concomitant with their translocation across the cell membrane.</text>
</comment>
<dbReference type="FunCoup" id="A0A140LD14">
    <property type="interactions" value="43"/>
</dbReference>
<dbReference type="Pfam" id="PF02378">
    <property type="entry name" value="PTS_EIIC"/>
    <property type="match status" value="1"/>
</dbReference>
<accession>A0A140LD14</accession>
<dbReference type="InterPro" id="IPR051088">
    <property type="entry name" value="PTS_Sugar-EIIC/EIIB"/>
</dbReference>
<evidence type="ECO:0000256" key="3">
    <source>
        <dbReference type="ARBA" id="ARBA00022475"/>
    </source>
</evidence>
<protein>
    <recommendedName>
        <fullName evidence="8">Permease IIC component</fullName>
    </recommendedName>
</protein>
<feature type="transmembrane region" description="Helical" evidence="9">
    <location>
        <begin position="173"/>
        <end position="195"/>
    </location>
</feature>
<feature type="transmembrane region" description="Helical" evidence="9">
    <location>
        <begin position="360"/>
        <end position="377"/>
    </location>
</feature>
<dbReference type="NCBIfam" id="TIGR00410">
    <property type="entry name" value="lacE"/>
    <property type="match status" value="1"/>
</dbReference>
<reference evidence="11 12" key="1">
    <citation type="submission" date="2015-12" db="EMBL/GenBank/DDBJ databases">
        <title>Draft genome sequnece of Fervidicola ferrireducens strain Y170.</title>
        <authorList>
            <person name="Patel B.K."/>
        </authorList>
    </citation>
    <scope>NUCLEOTIDE SEQUENCE [LARGE SCALE GENOMIC DNA]</scope>
    <source>
        <strain evidence="11 12">Y170</strain>
    </source>
</reference>
<dbReference type="InterPro" id="IPR004501">
    <property type="entry name" value="PTS_EIIC_3"/>
</dbReference>
<proteinExistence type="predicted"/>
<comment type="subcellular location">
    <subcellularLocation>
        <location evidence="1">Cell membrane</location>
        <topology evidence="1">Multi-pass membrane protein</topology>
    </subcellularLocation>
</comment>
<dbReference type="GO" id="GO:0008982">
    <property type="term" value="F:protein-N(PI)-phosphohistidine-sugar phosphotransferase activity"/>
    <property type="evidence" value="ECO:0007669"/>
    <property type="project" value="UniProtKB-UniRule"/>
</dbReference>
<evidence type="ECO:0000256" key="6">
    <source>
        <dbReference type="ARBA" id="ARBA00022989"/>
    </source>
</evidence>
<evidence type="ECO:0000256" key="2">
    <source>
        <dbReference type="ARBA" id="ARBA00022448"/>
    </source>
</evidence>
<keyword evidence="12" id="KW-1185">Reference proteome</keyword>
<dbReference type="OrthoDB" id="9762141at2"/>
<feature type="transmembrane region" description="Helical" evidence="9">
    <location>
        <begin position="383"/>
        <end position="402"/>
    </location>
</feature>
<keyword evidence="2 8" id="KW-0813">Transport</keyword>
<evidence type="ECO:0000256" key="7">
    <source>
        <dbReference type="ARBA" id="ARBA00023136"/>
    </source>
</evidence>
<feature type="transmembrane region" description="Helical" evidence="9">
    <location>
        <begin position="215"/>
        <end position="239"/>
    </location>
</feature>
<dbReference type="GO" id="GO:0005886">
    <property type="term" value="C:plasma membrane"/>
    <property type="evidence" value="ECO:0007669"/>
    <property type="project" value="UniProtKB-SubCell"/>
</dbReference>
<name>A0A140LD14_9FIRM</name>
<dbReference type="RefSeq" id="WP_083515000.1">
    <property type="nucleotide sequence ID" value="NZ_LOED01000003.1"/>
</dbReference>
<feature type="transmembrane region" description="Helical" evidence="9">
    <location>
        <begin position="63"/>
        <end position="82"/>
    </location>
</feature>
<dbReference type="STRING" id="520764.AN618_05060"/>
<dbReference type="AlphaFoldDB" id="A0A140LD14"/>
<dbReference type="EMBL" id="LOED01000003">
    <property type="protein sequence ID" value="KXG78439.1"/>
    <property type="molecule type" value="Genomic_DNA"/>
</dbReference>
<dbReference type="GO" id="GO:0009401">
    <property type="term" value="P:phosphoenolpyruvate-dependent sugar phosphotransferase system"/>
    <property type="evidence" value="ECO:0007669"/>
    <property type="project" value="InterPro"/>
</dbReference>
<keyword evidence="3 8" id="KW-1003">Cell membrane</keyword>
<dbReference type="PATRIC" id="fig|520764.3.peg.533"/>
<keyword evidence="6 9" id="KW-1133">Transmembrane helix</keyword>
<dbReference type="PROSITE" id="PS51105">
    <property type="entry name" value="PTS_EIIC_TYPE_3"/>
    <property type="match status" value="1"/>
</dbReference>
<keyword evidence="7 8" id="KW-0472">Membrane</keyword>
<evidence type="ECO:0000313" key="11">
    <source>
        <dbReference type="EMBL" id="KXG78439.1"/>
    </source>
</evidence>